<gene>
    <name evidence="2" type="ORF">AB0I59_40410</name>
</gene>
<dbReference type="PANTHER" id="PTHR36440">
    <property type="entry name" value="PUTATIVE (AFU_ORTHOLOGUE AFUA_8G07350)-RELATED"/>
    <property type="match status" value="1"/>
</dbReference>
<dbReference type="RefSeq" id="WP_358141994.1">
    <property type="nucleotide sequence ID" value="NZ_JBFALK010000036.1"/>
</dbReference>
<organism evidence="2 3">
    <name type="scientific">Microtetraspora glauca</name>
    <dbReference type="NCBI Taxonomy" id="1996"/>
    <lineage>
        <taxon>Bacteria</taxon>
        <taxon>Bacillati</taxon>
        <taxon>Actinomycetota</taxon>
        <taxon>Actinomycetes</taxon>
        <taxon>Streptosporangiales</taxon>
        <taxon>Streptosporangiaceae</taxon>
        <taxon>Microtetraspora</taxon>
    </lineage>
</organism>
<dbReference type="Proteomes" id="UP001551675">
    <property type="component" value="Unassembled WGS sequence"/>
</dbReference>
<feature type="domain" description="Cupin type-2" evidence="1">
    <location>
        <begin position="36"/>
        <end position="103"/>
    </location>
</feature>
<accession>A0ABV3GTC9</accession>
<evidence type="ECO:0000259" key="1">
    <source>
        <dbReference type="Pfam" id="PF07883"/>
    </source>
</evidence>
<dbReference type="InterPro" id="IPR011051">
    <property type="entry name" value="RmlC_Cupin_sf"/>
</dbReference>
<dbReference type="InterPro" id="IPR013096">
    <property type="entry name" value="Cupin_2"/>
</dbReference>
<name>A0ABV3GTC9_MICGL</name>
<keyword evidence="3" id="KW-1185">Reference proteome</keyword>
<sequence length="161" mass="17591">MVVREAETEILTTAQVTGRLYADSSQVGGALSAQRITLGQGASGASPHHHTRASELFYVLQGTAEILTGERVLTAEQGDLVVVPPRAVHAFAAAPGTEADLLIVVTPGIERFEYFRQLQRVAKGEAALESILEAQDLYDNHFEENQVWQQHLLRRAPGYRA</sequence>
<dbReference type="PANTHER" id="PTHR36440:SF1">
    <property type="entry name" value="PUTATIVE (AFU_ORTHOLOGUE AFUA_8G07350)-RELATED"/>
    <property type="match status" value="1"/>
</dbReference>
<reference evidence="2 3" key="1">
    <citation type="submission" date="2024-06" db="EMBL/GenBank/DDBJ databases">
        <title>The Natural Products Discovery Center: Release of the First 8490 Sequenced Strains for Exploring Actinobacteria Biosynthetic Diversity.</title>
        <authorList>
            <person name="Kalkreuter E."/>
            <person name="Kautsar S.A."/>
            <person name="Yang D."/>
            <person name="Bader C.D."/>
            <person name="Teijaro C.N."/>
            <person name="Fluegel L."/>
            <person name="Davis C.M."/>
            <person name="Simpson J.R."/>
            <person name="Lauterbach L."/>
            <person name="Steele A.D."/>
            <person name="Gui C."/>
            <person name="Meng S."/>
            <person name="Li G."/>
            <person name="Viehrig K."/>
            <person name="Ye F."/>
            <person name="Su P."/>
            <person name="Kiefer A.F."/>
            <person name="Nichols A."/>
            <person name="Cepeda A.J."/>
            <person name="Yan W."/>
            <person name="Fan B."/>
            <person name="Jiang Y."/>
            <person name="Adhikari A."/>
            <person name="Zheng C.-J."/>
            <person name="Schuster L."/>
            <person name="Cowan T.M."/>
            <person name="Smanski M.J."/>
            <person name="Chevrette M.G."/>
            <person name="De Carvalho L.P.S."/>
            <person name="Shen B."/>
        </authorList>
    </citation>
    <scope>NUCLEOTIDE SEQUENCE [LARGE SCALE GENOMIC DNA]</scope>
    <source>
        <strain evidence="2 3">NPDC050100</strain>
    </source>
</reference>
<evidence type="ECO:0000313" key="3">
    <source>
        <dbReference type="Proteomes" id="UP001551675"/>
    </source>
</evidence>
<dbReference type="Pfam" id="PF07883">
    <property type="entry name" value="Cupin_2"/>
    <property type="match status" value="1"/>
</dbReference>
<dbReference type="Gene3D" id="2.60.120.10">
    <property type="entry name" value="Jelly Rolls"/>
    <property type="match status" value="1"/>
</dbReference>
<protein>
    <submittedName>
        <fullName evidence="2">Cupin domain-containing protein</fullName>
    </submittedName>
</protein>
<dbReference type="InterPro" id="IPR014710">
    <property type="entry name" value="RmlC-like_jellyroll"/>
</dbReference>
<dbReference type="InterPro" id="IPR053146">
    <property type="entry name" value="QDO-like"/>
</dbReference>
<evidence type="ECO:0000313" key="2">
    <source>
        <dbReference type="EMBL" id="MEV0974890.1"/>
    </source>
</evidence>
<dbReference type="SUPFAM" id="SSF51182">
    <property type="entry name" value="RmlC-like cupins"/>
    <property type="match status" value="1"/>
</dbReference>
<dbReference type="EMBL" id="JBFALK010000036">
    <property type="protein sequence ID" value="MEV0974890.1"/>
    <property type="molecule type" value="Genomic_DNA"/>
</dbReference>
<comment type="caution">
    <text evidence="2">The sequence shown here is derived from an EMBL/GenBank/DDBJ whole genome shotgun (WGS) entry which is preliminary data.</text>
</comment>
<proteinExistence type="predicted"/>